<feature type="domain" description="DUF4140" evidence="3">
    <location>
        <begin position="34"/>
        <end position="131"/>
    </location>
</feature>
<dbReference type="Pfam" id="PF13598">
    <property type="entry name" value="DUF4139"/>
    <property type="match status" value="1"/>
</dbReference>
<dbReference type="PANTHER" id="PTHR31005">
    <property type="entry name" value="DUF4139 DOMAIN-CONTAINING PROTEIN"/>
    <property type="match status" value="1"/>
</dbReference>
<reference evidence="4" key="1">
    <citation type="submission" date="2020-11" db="EMBL/GenBank/DDBJ databases">
        <authorList>
            <consortium name="DOE Joint Genome Institute"/>
            <person name="Ahrendt S."/>
            <person name="Riley R."/>
            <person name="Andreopoulos W."/>
            <person name="Labutti K."/>
            <person name="Pangilinan J."/>
            <person name="Ruiz-Duenas F.J."/>
            <person name="Barrasa J.M."/>
            <person name="Sanchez-Garcia M."/>
            <person name="Camarero S."/>
            <person name="Miyauchi S."/>
            <person name="Serrano A."/>
            <person name="Linde D."/>
            <person name="Babiker R."/>
            <person name="Drula E."/>
            <person name="Ayuso-Fernandez I."/>
            <person name="Pacheco R."/>
            <person name="Padilla G."/>
            <person name="Ferreira P."/>
            <person name="Barriuso J."/>
            <person name="Kellner H."/>
            <person name="Castanera R."/>
            <person name="Alfaro M."/>
            <person name="Ramirez L."/>
            <person name="Pisabarro A.G."/>
            <person name="Kuo A."/>
            <person name="Tritt A."/>
            <person name="Lipzen A."/>
            <person name="He G."/>
            <person name="Yan M."/>
            <person name="Ng V."/>
            <person name="Cullen D."/>
            <person name="Martin F."/>
            <person name="Rosso M.-N."/>
            <person name="Henrissat B."/>
            <person name="Hibbett D."/>
            <person name="Martinez A.T."/>
            <person name="Grigoriev I.V."/>
        </authorList>
    </citation>
    <scope>NUCLEOTIDE SEQUENCE</scope>
    <source>
        <strain evidence="4">CBS 506.95</strain>
    </source>
</reference>
<dbReference type="NCBIfam" id="TIGR02231">
    <property type="entry name" value="mucoidy inhibitor MuiA family protein"/>
    <property type="match status" value="1"/>
</dbReference>
<feature type="coiled-coil region" evidence="1">
    <location>
        <begin position="147"/>
        <end position="181"/>
    </location>
</feature>
<accession>A0A9P6ENL3</accession>
<feature type="domain" description="DUF4139" evidence="2">
    <location>
        <begin position="210"/>
        <end position="592"/>
    </location>
</feature>
<evidence type="ECO:0000313" key="4">
    <source>
        <dbReference type="EMBL" id="KAF9532401.1"/>
    </source>
</evidence>
<sequence length="600" mass="64449">MTSDSQLPESAPPPFPPIETIDLVSVKDSKIISVAVYSGRAEITRLFKFNVNAGQNQLNITGLPQALDQDSFRVEGRGAATIHDVTISTITPPEKPTTSTNLTGLFVKQKQAEKALARVQKSLSSLETYLGSLNAEHIGVAKLREVVQSYDATAGELDERVTQLEKQLEEIKEAITKEKELLGGPTQNERLNLKASIGVFADFEGEVKIALIYAVRNATWTAGYDIRVDMQSGEKPATLVYKGCITQNTGEDWDDVPLTLETATPTFGVGVPTLQPWTLSIYRNTYLRTKTASFSMRSSSMSHAAPGSYAVPAPTSAALLDSGPAEAIQHRELHVSSKGNISATFSVPGLLSIPSDDAGHNVTIVKLSLEATMSWLCVPKKDSRVHLKAKIKNASEYTLLPGNSSVYVDGSFISKSDVPLVSPEESFDCPLGLDPSVRVTYHPRGKKVSQSGFYSKVSLHSYTQRITIHNAKPSTAETLKIKVVDQFPISEDSTITVKHIQPALALPSAEGTGAGTISNTTSGELKIPTPLKIGSGVVASWDGADEVSLGSVQAQSDLDIESLGKDGKFCWICSIAPQAKVNLSLQWEVSAPLRTSIAGL</sequence>
<dbReference type="Proteomes" id="UP000807306">
    <property type="component" value="Unassembled WGS sequence"/>
</dbReference>
<dbReference type="OrthoDB" id="10068793at2759"/>
<dbReference type="AlphaFoldDB" id="A0A9P6ENL3"/>
<comment type="caution">
    <text evidence="4">The sequence shown here is derived from an EMBL/GenBank/DDBJ whole genome shotgun (WGS) entry which is preliminary data.</text>
</comment>
<dbReference type="PANTHER" id="PTHR31005:SF8">
    <property type="entry name" value="DUF4139 DOMAIN-CONTAINING PROTEIN"/>
    <property type="match status" value="1"/>
</dbReference>
<organism evidence="4 5">
    <name type="scientific">Crepidotus variabilis</name>
    <dbReference type="NCBI Taxonomy" id="179855"/>
    <lineage>
        <taxon>Eukaryota</taxon>
        <taxon>Fungi</taxon>
        <taxon>Dikarya</taxon>
        <taxon>Basidiomycota</taxon>
        <taxon>Agaricomycotina</taxon>
        <taxon>Agaricomycetes</taxon>
        <taxon>Agaricomycetidae</taxon>
        <taxon>Agaricales</taxon>
        <taxon>Agaricineae</taxon>
        <taxon>Crepidotaceae</taxon>
        <taxon>Crepidotus</taxon>
    </lineage>
</organism>
<evidence type="ECO:0000259" key="3">
    <source>
        <dbReference type="Pfam" id="PF13600"/>
    </source>
</evidence>
<evidence type="ECO:0008006" key="6">
    <source>
        <dbReference type="Google" id="ProtNLM"/>
    </source>
</evidence>
<name>A0A9P6ENL3_9AGAR</name>
<dbReference type="InterPro" id="IPR037291">
    <property type="entry name" value="DUF4139"/>
</dbReference>
<proteinExistence type="predicted"/>
<dbReference type="InterPro" id="IPR025554">
    <property type="entry name" value="DUF4140"/>
</dbReference>
<dbReference type="InterPro" id="IPR011935">
    <property type="entry name" value="CHP02231"/>
</dbReference>
<protein>
    <recommendedName>
        <fullName evidence="6">Mucoidy inhibitor A</fullName>
    </recommendedName>
</protein>
<keyword evidence="1" id="KW-0175">Coiled coil</keyword>
<evidence type="ECO:0000259" key="2">
    <source>
        <dbReference type="Pfam" id="PF13598"/>
    </source>
</evidence>
<dbReference type="Pfam" id="PF13600">
    <property type="entry name" value="DUF4140"/>
    <property type="match status" value="1"/>
</dbReference>
<gene>
    <name evidence="4" type="ORF">CPB83DRAFT_847799</name>
</gene>
<evidence type="ECO:0000256" key="1">
    <source>
        <dbReference type="SAM" id="Coils"/>
    </source>
</evidence>
<keyword evidence="5" id="KW-1185">Reference proteome</keyword>
<dbReference type="EMBL" id="MU157832">
    <property type="protein sequence ID" value="KAF9532401.1"/>
    <property type="molecule type" value="Genomic_DNA"/>
</dbReference>
<evidence type="ECO:0000313" key="5">
    <source>
        <dbReference type="Proteomes" id="UP000807306"/>
    </source>
</evidence>